<keyword evidence="7 10" id="KW-0573">Peptidoglycan synthesis</keyword>
<feature type="domain" description="Mur ligase C-terminal" evidence="13">
    <location>
        <begin position="340"/>
        <end position="467"/>
    </location>
</feature>
<dbReference type="InterPro" id="IPR036565">
    <property type="entry name" value="Mur-like_cat_sf"/>
</dbReference>
<comment type="similarity">
    <text evidence="10">Belongs to the MurCDEF family. MurF subfamily.</text>
</comment>
<organism evidence="15 16">
    <name type="scientific">Micrococcoides hystricis</name>
    <dbReference type="NCBI Taxonomy" id="1572761"/>
    <lineage>
        <taxon>Bacteria</taxon>
        <taxon>Bacillati</taxon>
        <taxon>Actinomycetota</taxon>
        <taxon>Actinomycetes</taxon>
        <taxon>Micrococcales</taxon>
        <taxon>Micrococcaceae</taxon>
        <taxon>Micrococcoides</taxon>
    </lineage>
</organism>
<evidence type="ECO:0000256" key="1">
    <source>
        <dbReference type="ARBA" id="ARBA00022490"/>
    </source>
</evidence>
<dbReference type="PANTHER" id="PTHR43024:SF1">
    <property type="entry name" value="UDP-N-ACETYLMURAMOYL-TRIPEPTIDE--D-ALANYL-D-ALANINE LIGASE"/>
    <property type="match status" value="1"/>
</dbReference>
<dbReference type="SUPFAM" id="SSF53623">
    <property type="entry name" value="MurD-like peptide ligases, catalytic domain"/>
    <property type="match status" value="1"/>
</dbReference>
<evidence type="ECO:0000256" key="8">
    <source>
        <dbReference type="ARBA" id="ARBA00023306"/>
    </source>
</evidence>
<keyword evidence="2 10" id="KW-0436">Ligase</keyword>
<dbReference type="EMBL" id="JBHLUB010000001">
    <property type="protein sequence ID" value="MFC0580829.1"/>
    <property type="molecule type" value="Genomic_DNA"/>
</dbReference>
<evidence type="ECO:0000256" key="4">
    <source>
        <dbReference type="ARBA" id="ARBA00022741"/>
    </source>
</evidence>
<evidence type="ECO:0000313" key="15">
    <source>
        <dbReference type="EMBL" id="MFC0580829.1"/>
    </source>
</evidence>
<dbReference type="Gene3D" id="3.90.190.20">
    <property type="entry name" value="Mur ligase, C-terminal domain"/>
    <property type="match status" value="1"/>
</dbReference>
<feature type="domain" description="Mur ligase N-terminal catalytic" evidence="12">
    <location>
        <begin position="28"/>
        <end position="99"/>
    </location>
</feature>
<evidence type="ECO:0000256" key="9">
    <source>
        <dbReference type="ARBA" id="ARBA00023316"/>
    </source>
</evidence>
<dbReference type="Gene3D" id="3.40.1190.10">
    <property type="entry name" value="Mur-like, catalytic domain"/>
    <property type="match status" value="1"/>
</dbReference>
<evidence type="ECO:0000259" key="12">
    <source>
        <dbReference type="Pfam" id="PF01225"/>
    </source>
</evidence>
<dbReference type="SUPFAM" id="SSF63418">
    <property type="entry name" value="MurE/MurF N-terminal domain"/>
    <property type="match status" value="1"/>
</dbReference>
<reference evidence="15 16" key="1">
    <citation type="submission" date="2024-09" db="EMBL/GenBank/DDBJ databases">
        <authorList>
            <person name="Sun Q."/>
            <person name="Mori K."/>
        </authorList>
    </citation>
    <scope>NUCLEOTIDE SEQUENCE [LARGE SCALE GENOMIC DNA]</scope>
    <source>
        <strain evidence="15 16">NCAIM B.02604</strain>
    </source>
</reference>
<dbReference type="NCBIfam" id="TIGR01143">
    <property type="entry name" value="murF"/>
    <property type="match status" value="1"/>
</dbReference>
<comment type="function">
    <text evidence="10 11">Involved in cell wall formation. Catalyzes the final step in the synthesis of UDP-N-acetylmuramoyl-pentapeptide, the precursor of murein.</text>
</comment>
<comment type="catalytic activity">
    <reaction evidence="10 11">
        <text>D-alanyl-D-alanine + UDP-N-acetyl-alpha-D-muramoyl-L-alanyl-gamma-D-glutamyl-meso-2,6-diaminopimelate + ATP = UDP-N-acetyl-alpha-D-muramoyl-L-alanyl-gamma-D-glutamyl-meso-2,6-diaminopimeloyl-D-alanyl-D-alanine + ADP + phosphate + H(+)</text>
        <dbReference type="Rhea" id="RHEA:28374"/>
        <dbReference type="ChEBI" id="CHEBI:15378"/>
        <dbReference type="ChEBI" id="CHEBI:30616"/>
        <dbReference type="ChEBI" id="CHEBI:43474"/>
        <dbReference type="ChEBI" id="CHEBI:57822"/>
        <dbReference type="ChEBI" id="CHEBI:61386"/>
        <dbReference type="ChEBI" id="CHEBI:83905"/>
        <dbReference type="ChEBI" id="CHEBI:456216"/>
        <dbReference type="EC" id="6.3.2.10"/>
    </reaction>
</comment>
<protein>
    <recommendedName>
        <fullName evidence="10 11">UDP-N-acetylmuramoyl-tripeptide--D-alanyl-D-alanine ligase</fullName>
        <ecNumber evidence="10 11">6.3.2.10</ecNumber>
    </recommendedName>
    <alternativeName>
        <fullName evidence="10">D-alanyl-D-alanine-adding enzyme</fullName>
    </alternativeName>
</protein>
<feature type="domain" description="Mur ligase central" evidence="14">
    <location>
        <begin position="117"/>
        <end position="316"/>
    </location>
</feature>
<keyword evidence="1 10" id="KW-0963">Cytoplasm</keyword>
<evidence type="ECO:0000313" key="16">
    <source>
        <dbReference type="Proteomes" id="UP001589862"/>
    </source>
</evidence>
<gene>
    <name evidence="10 15" type="primary">murF</name>
    <name evidence="15" type="ORF">ACFFFR_00290</name>
</gene>
<keyword evidence="6 10" id="KW-0133">Cell shape</keyword>
<keyword evidence="16" id="KW-1185">Reference proteome</keyword>
<evidence type="ECO:0000259" key="14">
    <source>
        <dbReference type="Pfam" id="PF08245"/>
    </source>
</evidence>
<keyword evidence="9 10" id="KW-0961">Cell wall biogenesis/degradation</keyword>
<evidence type="ECO:0000256" key="6">
    <source>
        <dbReference type="ARBA" id="ARBA00022960"/>
    </source>
</evidence>
<proteinExistence type="inferred from homology"/>
<evidence type="ECO:0000256" key="3">
    <source>
        <dbReference type="ARBA" id="ARBA00022618"/>
    </source>
</evidence>
<evidence type="ECO:0000256" key="2">
    <source>
        <dbReference type="ARBA" id="ARBA00022598"/>
    </source>
</evidence>
<dbReference type="Proteomes" id="UP001589862">
    <property type="component" value="Unassembled WGS sequence"/>
</dbReference>
<comment type="pathway">
    <text evidence="10 11">Cell wall biogenesis; peptidoglycan biosynthesis.</text>
</comment>
<evidence type="ECO:0000256" key="11">
    <source>
        <dbReference type="RuleBase" id="RU004136"/>
    </source>
</evidence>
<dbReference type="InterPro" id="IPR013221">
    <property type="entry name" value="Mur_ligase_cen"/>
</dbReference>
<dbReference type="EC" id="6.3.2.10" evidence="10 11"/>
<dbReference type="Pfam" id="PF01225">
    <property type="entry name" value="Mur_ligase"/>
    <property type="match status" value="1"/>
</dbReference>
<name>A0ABV6P6R6_9MICC</name>
<evidence type="ECO:0000256" key="10">
    <source>
        <dbReference type="HAMAP-Rule" id="MF_02019"/>
    </source>
</evidence>
<dbReference type="HAMAP" id="MF_02019">
    <property type="entry name" value="MurF"/>
    <property type="match status" value="1"/>
</dbReference>
<dbReference type="InterPro" id="IPR051046">
    <property type="entry name" value="MurCDEF_CellWall_CoF430Synth"/>
</dbReference>
<keyword evidence="5 10" id="KW-0067">ATP-binding</keyword>
<comment type="caution">
    <text evidence="15">The sequence shown here is derived from an EMBL/GenBank/DDBJ whole genome shotgun (WGS) entry which is preliminary data.</text>
</comment>
<dbReference type="InterPro" id="IPR004101">
    <property type="entry name" value="Mur_ligase_C"/>
</dbReference>
<dbReference type="InterPro" id="IPR005863">
    <property type="entry name" value="UDP-N-AcMur_synth"/>
</dbReference>
<accession>A0ABV6P6R6</accession>
<keyword evidence="4 10" id="KW-0547">Nucleotide-binding</keyword>
<evidence type="ECO:0000256" key="5">
    <source>
        <dbReference type="ARBA" id="ARBA00022840"/>
    </source>
</evidence>
<dbReference type="InterPro" id="IPR036615">
    <property type="entry name" value="Mur_ligase_C_dom_sf"/>
</dbReference>
<comment type="subcellular location">
    <subcellularLocation>
        <location evidence="10 11">Cytoplasm</location>
    </subcellularLocation>
</comment>
<dbReference type="Pfam" id="PF02875">
    <property type="entry name" value="Mur_ligase_C"/>
    <property type="match status" value="1"/>
</dbReference>
<sequence length="493" mass="51950">MIELSAAEIAAITAGSLSGEIDTAATVTAATVDSREANGSSVFIAKPGETTDGHLYIDQAIEAGAPFVLAERVTKDAQRNPHPAILVEDVVTAMGQLAAEIVRRIRAHSPTTVIAMTGSAGKTTTKDLLAAICAAAGPTVAPIGSYNSEVGLPLTVFEAELDTRYLVLEMGATGLGHLEYLVGLIPPDVAIVLNVGHAHAGEFGSQANIATAKAEILSTLTSAQTAILNFDDSFVRDMAAKTNGQVCYVSADANRWEAIPTEQKMVALNPRLDQTLQLGTGLRSTISGQSEETDYFSTALLGEHHIHNVLAAAAAAQAAGLSLEHIVEALSGRGPASRWRMERQEREDGLLVINDAYNANPESMRAALKAVAQLGRDTGRRTWAVMGEMKELGEESRAAHADLGETVVRLNISQLLVIGEGAKPAYNAAILEGSWGSEAYYVEDIAAAEALLNERVRPEDIVLLKASNSVGLGPLGDRLAGRGTDEQTETKEQ</sequence>
<keyword evidence="3 10" id="KW-0132">Cell division</keyword>
<dbReference type="Pfam" id="PF08245">
    <property type="entry name" value="Mur_ligase_M"/>
    <property type="match status" value="1"/>
</dbReference>
<dbReference type="PANTHER" id="PTHR43024">
    <property type="entry name" value="UDP-N-ACETYLMURAMOYL-TRIPEPTIDE--D-ALANYL-D-ALANINE LIGASE"/>
    <property type="match status" value="1"/>
</dbReference>
<dbReference type="RefSeq" id="WP_377457174.1">
    <property type="nucleotide sequence ID" value="NZ_JBHLUB010000001.1"/>
</dbReference>
<keyword evidence="8 10" id="KW-0131">Cell cycle</keyword>
<dbReference type="InterPro" id="IPR000713">
    <property type="entry name" value="Mur_ligase_N"/>
</dbReference>
<evidence type="ECO:0000256" key="7">
    <source>
        <dbReference type="ARBA" id="ARBA00022984"/>
    </source>
</evidence>
<dbReference type="GO" id="GO:0047480">
    <property type="term" value="F:UDP-N-acetylmuramoyl-tripeptide-D-alanyl-D-alanine ligase activity"/>
    <property type="evidence" value="ECO:0007669"/>
    <property type="project" value="UniProtKB-EC"/>
</dbReference>
<feature type="binding site" evidence="10">
    <location>
        <begin position="118"/>
        <end position="124"/>
    </location>
    <ligand>
        <name>ATP</name>
        <dbReference type="ChEBI" id="CHEBI:30616"/>
    </ligand>
</feature>
<dbReference type="SUPFAM" id="SSF53244">
    <property type="entry name" value="MurD-like peptide ligases, peptide-binding domain"/>
    <property type="match status" value="1"/>
</dbReference>
<dbReference type="InterPro" id="IPR035911">
    <property type="entry name" value="MurE/MurF_N"/>
</dbReference>
<evidence type="ECO:0000259" key="13">
    <source>
        <dbReference type="Pfam" id="PF02875"/>
    </source>
</evidence>
<dbReference type="Gene3D" id="3.40.1390.10">
    <property type="entry name" value="MurE/MurF, N-terminal domain"/>
    <property type="match status" value="1"/>
</dbReference>